<sequence>MVIIFHRPKRTLHTGGSLMSPSMTAFAEYLSTVATLFYMSFSSSGRRCIHRGIAACGRNCSALRAVYASYKPRVTAFVVAGLCSRHSAAYIDGCGRELSSGTKIGMITRRCRDICGPEMFAHAHNYHQSPVSTDLHQSALHRRNAKPSSYNLFTVTSHFCEALLKICFQDIPQPHMNKASDITSEGQRSAFPIQAKPRGLASCLAKIKITSELAHRFRNTSNVVMTTANNIHVAYKLPLKVCFAMTIDTSQGQTLKFAGVDLRQDCFSHEFTQGVSDKVWSNEKRISKCYVPHWERKLERRKEGKQKGLRHVDGTHRVLNPGISASAAWTVDLSVWLATTDSVFSGPRLSVHTSHPTTCWLGYCPPNRFQFYGMVAPGFSLVGIVPDDASCRRVSSGISRFPRPCIPALLHFHNLLSSQDFDVKSRPNLSSKPLRYNVQVVLSYHSAPRLRAQQRKQPRKFPLGKTPQLRDSRPNAKVPQKSSKGKVEGQDQGHPHLTWLTRWTLVDLARAFHVGSKVDSIVIEPRTS</sequence>
<comment type="caution">
    <text evidence="2">The sequence shown here is derived from an EMBL/GenBank/DDBJ whole genome shotgun (WGS) entry which is preliminary data.</text>
</comment>
<dbReference type="Proteomes" id="UP001159363">
    <property type="component" value="Chromosome 11"/>
</dbReference>
<reference evidence="2 3" key="1">
    <citation type="submission" date="2023-02" db="EMBL/GenBank/DDBJ databases">
        <title>LHISI_Scaffold_Assembly.</title>
        <authorList>
            <person name="Stuart O.P."/>
            <person name="Cleave R."/>
            <person name="Magrath M.J.L."/>
            <person name="Mikheyev A.S."/>
        </authorList>
    </citation>
    <scope>NUCLEOTIDE SEQUENCE [LARGE SCALE GENOMIC DNA]</scope>
    <source>
        <strain evidence="2">Daus_M_001</strain>
        <tissue evidence="2">Leg muscle</tissue>
    </source>
</reference>
<feature type="region of interest" description="Disordered" evidence="1">
    <location>
        <begin position="449"/>
        <end position="493"/>
    </location>
</feature>
<name>A0ABQ9GI26_9NEOP</name>
<evidence type="ECO:0000256" key="1">
    <source>
        <dbReference type="SAM" id="MobiDB-lite"/>
    </source>
</evidence>
<accession>A0ABQ9GI26</accession>
<protein>
    <submittedName>
        <fullName evidence="2">Uncharacterized protein</fullName>
    </submittedName>
</protein>
<organism evidence="2 3">
    <name type="scientific">Dryococelus australis</name>
    <dbReference type="NCBI Taxonomy" id="614101"/>
    <lineage>
        <taxon>Eukaryota</taxon>
        <taxon>Metazoa</taxon>
        <taxon>Ecdysozoa</taxon>
        <taxon>Arthropoda</taxon>
        <taxon>Hexapoda</taxon>
        <taxon>Insecta</taxon>
        <taxon>Pterygota</taxon>
        <taxon>Neoptera</taxon>
        <taxon>Polyneoptera</taxon>
        <taxon>Phasmatodea</taxon>
        <taxon>Verophasmatodea</taxon>
        <taxon>Anareolatae</taxon>
        <taxon>Phasmatidae</taxon>
        <taxon>Eurycanthinae</taxon>
        <taxon>Dryococelus</taxon>
    </lineage>
</organism>
<evidence type="ECO:0000313" key="2">
    <source>
        <dbReference type="EMBL" id="KAJ8871675.1"/>
    </source>
</evidence>
<proteinExistence type="predicted"/>
<gene>
    <name evidence="2" type="ORF">PR048_028002</name>
</gene>
<evidence type="ECO:0000313" key="3">
    <source>
        <dbReference type="Proteomes" id="UP001159363"/>
    </source>
</evidence>
<dbReference type="EMBL" id="JARBHB010000012">
    <property type="protein sequence ID" value="KAJ8871675.1"/>
    <property type="molecule type" value="Genomic_DNA"/>
</dbReference>
<keyword evidence="3" id="KW-1185">Reference proteome</keyword>